<evidence type="ECO:0000256" key="3">
    <source>
        <dbReference type="ARBA" id="ARBA00023242"/>
    </source>
</evidence>
<evidence type="ECO:0000259" key="8">
    <source>
        <dbReference type="Pfam" id="PF22916"/>
    </source>
</evidence>
<feature type="domain" description="UTP25 C-terminal" evidence="7">
    <location>
        <begin position="555"/>
        <end position="742"/>
    </location>
</feature>
<dbReference type="PANTHER" id="PTHR12933:SF0">
    <property type="entry name" value="U3 SMALL NUCLEOLAR RNA-ASSOCIATED PROTEIN 25 HOMOLOG"/>
    <property type="match status" value="1"/>
</dbReference>
<evidence type="ECO:0000313" key="9">
    <source>
        <dbReference type="EMBL" id="KAK7864086.1"/>
    </source>
</evidence>
<dbReference type="Pfam" id="PF06862">
    <property type="entry name" value="Utp25_C"/>
    <property type="match status" value="1"/>
</dbReference>
<evidence type="ECO:0000256" key="5">
    <source>
        <dbReference type="ARBA" id="ARBA00032325"/>
    </source>
</evidence>
<keyword evidence="10" id="KW-1185">Reference proteome</keyword>
<dbReference type="PANTHER" id="PTHR12933">
    <property type="entry name" value="ORF PROTEIN-RELATED"/>
    <property type="match status" value="1"/>
</dbReference>
<feature type="domain" description="UTP25 NTP hydrolase-like" evidence="8">
    <location>
        <begin position="282"/>
        <end position="543"/>
    </location>
</feature>
<proteinExistence type="inferred from homology"/>
<sequence>MARKGHSKKRGKGGKSRKRKRRDDSQPAPRQDEAKFQAKKPKLAPQEQDSSSDSGEEADPFTSLLSTFNATARTDNVVETDESEPSDSEVEVSEGDREVSVFDQDENLGEEDDEVNESEGDGGDENDSNDDAGDSNDKDEDDFDVFENQDEAVDDVLDNDPFVKHLLYDLDEDLLEVIQSPQPQYQIVQEIWPALESLKFYLPDVKKKTVVKKTKMSVVDNTIFAPHGNVPSRITYVDLAKLHVKSQLHSNVANANVENIGEEKEVLITPLQKEIFSIVNNYQDLFYPSRTLENGEEIRFIYTLHSVNHILKTRTKIVNHNIKVQNKDDVPDEYRDQGLVRPKVLILVPFKDSAYRIIKMIISLLHPKDKGHVINKARFIEEFTGGEIAMPFKNPRPEDYEKTFSGNADDNFKIGLAITRKSLKLYVDFYSADIIIASPLGLRVIIGAEGEANRDYDFLASIEVLIMDQTEIFLMQNWEHVLHIMNHIHLQPKESHNTDFARVRSWAINGWTRFYRQTLVFSSLMLPEINSLFNKKCHNFAGKARIEKFYAKGSVCQIVLQLSQVFHRFSAISGQTTIDARFEFFTKKILPQFTDSNTNSVLIYVPSYFDYVRIRNYFKREEISFVQICEYSKDGKIARARDHFFRSEAQFLLYSERAHFFRRFRIKGIRHLIFYQPPTIPHFYSEFCNFMADCNQSRKLACDSAKSVTVMYAKSDGLQLAAIVGTERAARMLSSDRDVHMFVSGD</sequence>
<dbReference type="EMBL" id="JAZDUA010000211">
    <property type="protein sequence ID" value="KAK7864086.1"/>
    <property type="molecule type" value="Genomic_DNA"/>
</dbReference>
<dbReference type="Pfam" id="PF22916">
    <property type="entry name" value="UTP25_NTPase-like"/>
    <property type="match status" value="1"/>
</dbReference>
<comment type="similarity">
    <text evidence="2">Belongs to the UTP25 family.</text>
</comment>
<dbReference type="GO" id="GO:0000462">
    <property type="term" value="P:maturation of SSU-rRNA from tricistronic rRNA transcript (SSU-rRNA, 5.8S rRNA, LSU-rRNA)"/>
    <property type="evidence" value="ECO:0007669"/>
    <property type="project" value="TreeGrafter"/>
</dbReference>
<feature type="compositionally biased region" description="Acidic residues" evidence="6">
    <location>
        <begin position="78"/>
        <end position="93"/>
    </location>
</feature>
<dbReference type="GO" id="GO:0019843">
    <property type="term" value="F:rRNA binding"/>
    <property type="evidence" value="ECO:0007669"/>
    <property type="project" value="TreeGrafter"/>
</dbReference>
<protein>
    <recommendedName>
        <fullName evidence="4">U3 small nucleolar RNA-associated protein 25 homolog</fullName>
    </recommendedName>
    <alternativeName>
        <fullName evidence="5">UTP25 small subunit processor component</fullName>
    </alternativeName>
</protein>
<dbReference type="Gene3D" id="3.40.50.300">
    <property type="entry name" value="P-loop containing nucleotide triphosphate hydrolases"/>
    <property type="match status" value="1"/>
</dbReference>
<organism evidence="9 10">
    <name type="scientific">Gryllus longicercus</name>
    <dbReference type="NCBI Taxonomy" id="2509291"/>
    <lineage>
        <taxon>Eukaryota</taxon>
        <taxon>Metazoa</taxon>
        <taxon>Ecdysozoa</taxon>
        <taxon>Arthropoda</taxon>
        <taxon>Hexapoda</taxon>
        <taxon>Insecta</taxon>
        <taxon>Pterygota</taxon>
        <taxon>Neoptera</taxon>
        <taxon>Polyneoptera</taxon>
        <taxon>Orthoptera</taxon>
        <taxon>Ensifera</taxon>
        <taxon>Gryllidea</taxon>
        <taxon>Grylloidea</taxon>
        <taxon>Gryllidae</taxon>
        <taxon>Gryllinae</taxon>
        <taxon>Gryllus</taxon>
    </lineage>
</organism>
<dbReference type="InterPro" id="IPR053940">
    <property type="entry name" value="UTP25_NTPase-like"/>
</dbReference>
<evidence type="ECO:0000256" key="2">
    <source>
        <dbReference type="ARBA" id="ARBA00009223"/>
    </source>
</evidence>
<accession>A0AAN9VJR9</accession>
<comment type="subcellular location">
    <subcellularLocation>
        <location evidence="1">Nucleus</location>
        <location evidence="1">Nucleolus</location>
    </subcellularLocation>
</comment>
<feature type="compositionally biased region" description="Basic residues" evidence="6">
    <location>
        <begin position="1"/>
        <end position="21"/>
    </location>
</feature>
<feature type="compositionally biased region" description="Acidic residues" evidence="6">
    <location>
        <begin position="103"/>
        <end position="142"/>
    </location>
</feature>
<keyword evidence="3" id="KW-0539">Nucleus</keyword>
<dbReference type="Proteomes" id="UP001378592">
    <property type="component" value="Unassembled WGS sequence"/>
</dbReference>
<evidence type="ECO:0000256" key="4">
    <source>
        <dbReference type="ARBA" id="ARBA00024421"/>
    </source>
</evidence>
<reference evidence="9 10" key="1">
    <citation type="submission" date="2024-03" db="EMBL/GenBank/DDBJ databases">
        <title>The genome assembly and annotation of the cricket Gryllus longicercus Weissman &amp; Gray.</title>
        <authorList>
            <person name="Szrajer S."/>
            <person name="Gray D."/>
            <person name="Ylla G."/>
        </authorList>
    </citation>
    <scope>NUCLEOTIDE SEQUENCE [LARGE SCALE GENOMIC DNA]</scope>
    <source>
        <strain evidence="9">DAG 2021-001</strain>
        <tissue evidence="9">Whole body minus gut</tissue>
    </source>
</reference>
<evidence type="ECO:0000256" key="6">
    <source>
        <dbReference type="SAM" id="MobiDB-lite"/>
    </source>
</evidence>
<name>A0AAN9VJR9_9ORTH</name>
<gene>
    <name evidence="9" type="ORF">R5R35_002730</name>
</gene>
<feature type="region of interest" description="Disordered" evidence="6">
    <location>
        <begin position="1"/>
        <end position="142"/>
    </location>
</feature>
<feature type="compositionally biased region" description="Basic and acidic residues" evidence="6">
    <location>
        <begin position="22"/>
        <end position="36"/>
    </location>
</feature>
<dbReference type="AlphaFoldDB" id="A0AAN9VJR9"/>
<feature type="compositionally biased region" description="Polar residues" evidence="6">
    <location>
        <begin position="63"/>
        <end position="74"/>
    </location>
</feature>
<dbReference type="InterPro" id="IPR053939">
    <property type="entry name" value="UTP25_C"/>
</dbReference>
<dbReference type="GO" id="GO:0032040">
    <property type="term" value="C:small-subunit processome"/>
    <property type="evidence" value="ECO:0007669"/>
    <property type="project" value="TreeGrafter"/>
</dbReference>
<dbReference type="GO" id="GO:0034511">
    <property type="term" value="F:U3 snoRNA binding"/>
    <property type="evidence" value="ECO:0007669"/>
    <property type="project" value="InterPro"/>
</dbReference>
<comment type="caution">
    <text evidence="9">The sequence shown here is derived from an EMBL/GenBank/DDBJ whole genome shotgun (WGS) entry which is preliminary data.</text>
</comment>
<dbReference type="InterPro" id="IPR010678">
    <property type="entry name" value="UTP25"/>
</dbReference>
<evidence type="ECO:0000313" key="10">
    <source>
        <dbReference type="Proteomes" id="UP001378592"/>
    </source>
</evidence>
<dbReference type="InterPro" id="IPR027417">
    <property type="entry name" value="P-loop_NTPase"/>
</dbReference>
<evidence type="ECO:0000256" key="1">
    <source>
        <dbReference type="ARBA" id="ARBA00004604"/>
    </source>
</evidence>
<evidence type="ECO:0000259" key="7">
    <source>
        <dbReference type="Pfam" id="PF06862"/>
    </source>
</evidence>